<protein>
    <submittedName>
        <fullName evidence="2">Winged helix DNA-binding protein</fullName>
    </submittedName>
</protein>
<dbReference type="PANTHER" id="PTHR33164:SF43">
    <property type="entry name" value="HTH-TYPE TRANSCRIPTIONAL REPRESSOR YETL"/>
    <property type="match status" value="1"/>
</dbReference>
<dbReference type="InterPro" id="IPR000835">
    <property type="entry name" value="HTH_MarR-typ"/>
</dbReference>
<dbReference type="PROSITE" id="PS50995">
    <property type="entry name" value="HTH_MARR_2"/>
    <property type="match status" value="1"/>
</dbReference>
<proteinExistence type="predicted"/>
<dbReference type="Proteomes" id="UP000620366">
    <property type="component" value="Unassembled WGS sequence"/>
</dbReference>
<organism evidence="2 3">
    <name type="scientific">Feifania hominis</name>
    <dbReference type="NCBI Taxonomy" id="2763660"/>
    <lineage>
        <taxon>Bacteria</taxon>
        <taxon>Bacillati</taxon>
        <taxon>Bacillota</taxon>
        <taxon>Clostridia</taxon>
        <taxon>Eubacteriales</taxon>
        <taxon>Feifaniaceae</taxon>
        <taxon>Feifania</taxon>
    </lineage>
</organism>
<dbReference type="GO" id="GO:0006950">
    <property type="term" value="P:response to stress"/>
    <property type="evidence" value="ECO:0007669"/>
    <property type="project" value="TreeGrafter"/>
</dbReference>
<gene>
    <name evidence="2" type="ORF">H8695_01775</name>
</gene>
<name>A0A926DE89_9FIRM</name>
<feature type="domain" description="HTH marR-type" evidence="1">
    <location>
        <begin position="1"/>
        <end position="142"/>
    </location>
</feature>
<dbReference type="InterPro" id="IPR039422">
    <property type="entry name" value="MarR/SlyA-like"/>
</dbReference>
<dbReference type="InterPro" id="IPR036388">
    <property type="entry name" value="WH-like_DNA-bd_sf"/>
</dbReference>
<dbReference type="Gene3D" id="1.10.10.10">
    <property type="entry name" value="Winged helix-like DNA-binding domain superfamily/Winged helix DNA-binding domain"/>
    <property type="match status" value="1"/>
</dbReference>
<dbReference type="PANTHER" id="PTHR33164">
    <property type="entry name" value="TRANSCRIPTIONAL REGULATOR, MARR FAMILY"/>
    <property type="match status" value="1"/>
</dbReference>
<dbReference type="SMART" id="SM00347">
    <property type="entry name" value="HTH_MARR"/>
    <property type="match status" value="1"/>
</dbReference>
<comment type="caution">
    <text evidence="2">The sequence shown here is derived from an EMBL/GenBank/DDBJ whole genome shotgun (WGS) entry which is preliminary data.</text>
</comment>
<dbReference type="Pfam" id="PF12802">
    <property type="entry name" value="MarR_2"/>
    <property type="match status" value="1"/>
</dbReference>
<reference evidence="2" key="1">
    <citation type="submission" date="2020-08" db="EMBL/GenBank/DDBJ databases">
        <title>Genome public.</title>
        <authorList>
            <person name="Liu C."/>
            <person name="Sun Q."/>
        </authorList>
    </citation>
    <scope>NUCLEOTIDE SEQUENCE</scope>
    <source>
        <strain evidence="2">BX7</strain>
    </source>
</reference>
<dbReference type="GO" id="GO:0003677">
    <property type="term" value="F:DNA binding"/>
    <property type="evidence" value="ECO:0007669"/>
    <property type="project" value="UniProtKB-KW"/>
</dbReference>
<accession>A0A926DE89</accession>
<keyword evidence="3" id="KW-1185">Reference proteome</keyword>
<keyword evidence="2" id="KW-0238">DNA-binding</keyword>
<evidence type="ECO:0000259" key="1">
    <source>
        <dbReference type="PROSITE" id="PS50995"/>
    </source>
</evidence>
<dbReference type="AlphaFoldDB" id="A0A926DE89"/>
<dbReference type="SUPFAM" id="SSF46785">
    <property type="entry name" value="Winged helix' DNA-binding domain"/>
    <property type="match status" value="1"/>
</dbReference>
<sequence>MTQEEIRGYVNQYGKLRDVQYSVYERYARRHSLTAKELFVLDIIWFAPDGCLQSEICERLSATKQTVSAIVKKFLRQGYVTLTESETDRRNKIVRFTDAGVAYTRKIIPPAARAEREAMGELAGEDIAELVRLTTLFSRSMIEKFEAIQEVRR</sequence>
<evidence type="ECO:0000313" key="2">
    <source>
        <dbReference type="EMBL" id="MBC8535425.1"/>
    </source>
</evidence>
<dbReference type="InterPro" id="IPR036390">
    <property type="entry name" value="WH_DNA-bd_sf"/>
</dbReference>
<dbReference type="GO" id="GO:0003700">
    <property type="term" value="F:DNA-binding transcription factor activity"/>
    <property type="evidence" value="ECO:0007669"/>
    <property type="project" value="InterPro"/>
</dbReference>
<dbReference type="EMBL" id="JACRSP010000001">
    <property type="protein sequence ID" value="MBC8535425.1"/>
    <property type="molecule type" value="Genomic_DNA"/>
</dbReference>
<dbReference type="RefSeq" id="WP_249299155.1">
    <property type="nucleotide sequence ID" value="NZ_JACRSP010000001.1"/>
</dbReference>
<evidence type="ECO:0000313" key="3">
    <source>
        <dbReference type="Proteomes" id="UP000620366"/>
    </source>
</evidence>